<feature type="non-terminal residue" evidence="1">
    <location>
        <position position="1"/>
    </location>
</feature>
<organism evidence="1 2">
    <name type="scientific">Acaulospora colombiana</name>
    <dbReference type="NCBI Taxonomy" id="27376"/>
    <lineage>
        <taxon>Eukaryota</taxon>
        <taxon>Fungi</taxon>
        <taxon>Fungi incertae sedis</taxon>
        <taxon>Mucoromycota</taxon>
        <taxon>Glomeromycotina</taxon>
        <taxon>Glomeromycetes</taxon>
        <taxon>Diversisporales</taxon>
        <taxon>Acaulosporaceae</taxon>
        <taxon>Acaulospora</taxon>
    </lineage>
</organism>
<protein>
    <submittedName>
        <fullName evidence="1">4800_t:CDS:1</fullName>
    </submittedName>
</protein>
<comment type="caution">
    <text evidence="1">The sequence shown here is derived from an EMBL/GenBank/DDBJ whole genome shotgun (WGS) entry which is preliminary data.</text>
</comment>
<name>A0ACA9MFI0_9GLOM</name>
<evidence type="ECO:0000313" key="2">
    <source>
        <dbReference type="Proteomes" id="UP000789525"/>
    </source>
</evidence>
<keyword evidence="2" id="KW-1185">Reference proteome</keyword>
<accession>A0ACA9MFI0</accession>
<reference evidence="1" key="1">
    <citation type="submission" date="2021-06" db="EMBL/GenBank/DDBJ databases">
        <authorList>
            <person name="Kallberg Y."/>
            <person name="Tangrot J."/>
            <person name="Rosling A."/>
        </authorList>
    </citation>
    <scope>NUCLEOTIDE SEQUENCE</scope>
    <source>
        <strain evidence="1">CL356</strain>
    </source>
</reference>
<dbReference type="Proteomes" id="UP000789525">
    <property type="component" value="Unassembled WGS sequence"/>
</dbReference>
<dbReference type="EMBL" id="CAJVPT010012257">
    <property type="protein sequence ID" value="CAG8586119.1"/>
    <property type="molecule type" value="Genomic_DNA"/>
</dbReference>
<proteinExistence type="predicted"/>
<gene>
    <name evidence="1" type="ORF">ACOLOM_LOCUS6149</name>
</gene>
<sequence>FISREADPLVSSMLKATKNDNKKKGYKQDTEAISHSHFVFDATTLNPSQRPTSSLSFRRLIPPSQRTDLPSNMFVTSVDVEAGEWDSQYLPDSTLATITRPTQLNGGIEILEDKGAFVATQRETTSGDHHRHPSFNWGEMERKWDEYGVVSGIKDIAPGNVLLWRELALHPVKFTPELMIYAGRIASVDDKSATLELIPRDDMHMDLGADANMENLEPAKHQSATGANSSTRMNIQGNRVNKELELYVTEDLSKIPEASSTLSLTSSLQS</sequence>
<evidence type="ECO:0000313" key="1">
    <source>
        <dbReference type="EMBL" id="CAG8586119.1"/>
    </source>
</evidence>